<dbReference type="PANTHER" id="PTHR43377">
    <property type="entry name" value="BILIVERDIN REDUCTASE A"/>
    <property type="match status" value="1"/>
</dbReference>
<reference evidence="2" key="1">
    <citation type="journal article" date="2014" name="Front. Microbiol.">
        <title>High frequency of phylogenetically diverse reductive dehalogenase-homologous genes in deep subseafloor sedimentary metagenomes.</title>
        <authorList>
            <person name="Kawai M."/>
            <person name="Futagami T."/>
            <person name="Toyoda A."/>
            <person name="Takaki Y."/>
            <person name="Nishi S."/>
            <person name="Hori S."/>
            <person name="Arai W."/>
            <person name="Tsubouchi T."/>
            <person name="Morono Y."/>
            <person name="Uchiyama I."/>
            <person name="Ito T."/>
            <person name="Fujiyama A."/>
            <person name="Inagaki F."/>
            <person name="Takami H."/>
        </authorList>
    </citation>
    <scope>NUCLEOTIDE SEQUENCE</scope>
    <source>
        <strain evidence="2">Expedition CK06-06</strain>
    </source>
</reference>
<feature type="non-terminal residue" evidence="2">
    <location>
        <position position="1"/>
    </location>
</feature>
<organism evidence="2">
    <name type="scientific">marine sediment metagenome</name>
    <dbReference type="NCBI Taxonomy" id="412755"/>
    <lineage>
        <taxon>unclassified sequences</taxon>
        <taxon>metagenomes</taxon>
        <taxon>ecological metagenomes</taxon>
    </lineage>
</organism>
<feature type="domain" description="Gfo/Idh/MocA-like oxidoreductase C-terminal" evidence="1">
    <location>
        <begin position="71"/>
        <end position="196"/>
    </location>
</feature>
<dbReference type="AlphaFoldDB" id="X1MKE6"/>
<dbReference type="Pfam" id="PF02894">
    <property type="entry name" value="GFO_IDH_MocA_C"/>
    <property type="match status" value="1"/>
</dbReference>
<dbReference type="PANTHER" id="PTHR43377:SF2">
    <property type="entry name" value="BINDING ROSSMANN FOLD OXIDOREDUCTASE, PUTATIVE (AFU_ORTHOLOGUE AFUA_4G00560)-RELATED"/>
    <property type="match status" value="1"/>
</dbReference>
<protein>
    <recommendedName>
        <fullName evidence="1">Gfo/Idh/MocA-like oxidoreductase C-terminal domain-containing protein</fullName>
    </recommendedName>
</protein>
<evidence type="ECO:0000259" key="1">
    <source>
        <dbReference type="Pfam" id="PF02894"/>
    </source>
</evidence>
<sequence length="209" mass="23506">DCDIKIIKFFAWLAIKHRTTVKILSKIIPPLKDAVEWNGWPVSVITDDLTYEGKMKALKEGPYGRCVYHCDNNVVDHQTVNIEFENGVTANLTVHGHSAFEGRSIRIDGTKATLIGEFLFSGEQIWLYDKLSGKKEKIFEGHLELTGHGGGDTGLMNAFIDLMKRNISKPLTDARASLESHIMAFAAEKSRLEGKIINMAEYRREVLDL</sequence>
<dbReference type="InterPro" id="IPR051450">
    <property type="entry name" value="Gfo/Idh/MocA_Oxidoreductases"/>
</dbReference>
<evidence type="ECO:0000313" key="2">
    <source>
        <dbReference type="EMBL" id="GAI15185.1"/>
    </source>
</evidence>
<gene>
    <name evidence="2" type="ORF">S06H3_18466</name>
</gene>
<dbReference type="InterPro" id="IPR004104">
    <property type="entry name" value="Gfo/Idh/MocA-like_OxRdtase_C"/>
</dbReference>
<dbReference type="Gene3D" id="3.30.360.10">
    <property type="entry name" value="Dihydrodipicolinate Reductase, domain 2"/>
    <property type="match status" value="1"/>
</dbReference>
<comment type="caution">
    <text evidence="2">The sequence shown here is derived from an EMBL/GenBank/DDBJ whole genome shotgun (WGS) entry which is preliminary data.</text>
</comment>
<name>X1MKE6_9ZZZZ</name>
<dbReference type="SUPFAM" id="SSF55347">
    <property type="entry name" value="Glyceraldehyde-3-phosphate dehydrogenase-like, C-terminal domain"/>
    <property type="match status" value="1"/>
</dbReference>
<proteinExistence type="predicted"/>
<dbReference type="EMBL" id="BARV01009343">
    <property type="protein sequence ID" value="GAI15185.1"/>
    <property type="molecule type" value="Genomic_DNA"/>
</dbReference>
<accession>X1MKE6</accession>